<dbReference type="RefSeq" id="WP_210026683.1">
    <property type="nucleotide sequence ID" value="NZ_JAGINU010000001.1"/>
</dbReference>
<comment type="caution">
    <text evidence="2">The sequence shown here is derived from an EMBL/GenBank/DDBJ whole genome shotgun (WGS) entry which is preliminary data.</text>
</comment>
<dbReference type="Proteomes" id="UP001519295">
    <property type="component" value="Unassembled WGS sequence"/>
</dbReference>
<protein>
    <recommendedName>
        <fullName evidence="1">Ferric siderophore reductase C-terminal domain-containing protein</fullName>
    </recommendedName>
</protein>
<keyword evidence="3" id="KW-1185">Reference proteome</keyword>
<evidence type="ECO:0000313" key="3">
    <source>
        <dbReference type="Proteomes" id="UP001519295"/>
    </source>
</evidence>
<proteinExistence type="predicted"/>
<sequence length="286" mass="29805">MDLPESFPALPSVPDRGAVAAVLADVARIGPWFAVGVLPPDPAGPWRRWDELYAPPGTGTDPLSARIDQVAASLRTGRRVAASIAVQGMAARLVSMPFAAVALHGVLPRLGDLYRDPSAGDPWAPALPTTRDTAVTPDASVAPHASVVPAGPAGVRAPDPLTDPDGAADLLARELATTHLEPLYAAVAARVSVSERVLRGNVVSAIGGAARVMEAMRRADRPAFLALLGALIGHPALRGPLPDGATGHLLRLDETDPDTEWSFRRRSCCLYVRIPDGGTCGDCVLT</sequence>
<dbReference type="Pfam" id="PF11575">
    <property type="entry name" value="FhuF_C"/>
    <property type="match status" value="1"/>
</dbReference>
<feature type="domain" description="Ferric siderophore reductase C-terminal" evidence="1">
    <location>
        <begin position="265"/>
        <end position="285"/>
    </location>
</feature>
<name>A0ABS4VS57_9PSEU</name>
<evidence type="ECO:0000313" key="2">
    <source>
        <dbReference type="EMBL" id="MBP2366611.1"/>
    </source>
</evidence>
<organism evidence="2 3">
    <name type="scientific">Pseudonocardia parietis</name>
    <dbReference type="NCBI Taxonomy" id="570936"/>
    <lineage>
        <taxon>Bacteria</taxon>
        <taxon>Bacillati</taxon>
        <taxon>Actinomycetota</taxon>
        <taxon>Actinomycetes</taxon>
        <taxon>Pseudonocardiales</taxon>
        <taxon>Pseudonocardiaceae</taxon>
        <taxon>Pseudonocardia</taxon>
    </lineage>
</organism>
<reference evidence="2 3" key="1">
    <citation type="submission" date="2021-03" db="EMBL/GenBank/DDBJ databases">
        <title>Sequencing the genomes of 1000 actinobacteria strains.</title>
        <authorList>
            <person name="Klenk H.-P."/>
        </authorList>
    </citation>
    <scope>NUCLEOTIDE SEQUENCE [LARGE SCALE GENOMIC DNA]</scope>
    <source>
        <strain evidence="2 3">DSM 45256</strain>
    </source>
</reference>
<gene>
    <name evidence="2" type="ORF">JOF36_002307</name>
</gene>
<accession>A0ABS4VS57</accession>
<evidence type="ECO:0000259" key="1">
    <source>
        <dbReference type="Pfam" id="PF11575"/>
    </source>
</evidence>
<dbReference type="InterPro" id="IPR024726">
    <property type="entry name" value="FhuF_C"/>
</dbReference>
<dbReference type="EMBL" id="JAGINU010000001">
    <property type="protein sequence ID" value="MBP2366611.1"/>
    <property type="molecule type" value="Genomic_DNA"/>
</dbReference>